<evidence type="ECO:0000313" key="2">
    <source>
        <dbReference type="Proteomes" id="UP000245626"/>
    </source>
</evidence>
<protein>
    <submittedName>
        <fullName evidence="1">Uncharacterized protein</fullName>
    </submittedName>
</protein>
<evidence type="ECO:0000313" key="1">
    <source>
        <dbReference type="EMBL" id="PWN50321.1"/>
    </source>
</evidence>
<organism evidence="1 2">
    <name type="scientific">Violaceomyces palustris</name>
    <dbReference type="NCBI Taxonomy" id="1673888"/>
    <lineage>
        <taxon>Eukaryota</taxon>
        <taxon>Fungi</taxon>
        <taxon>Dikarya</taxon>
        <taxon>Basidiomycota</taxon>
        <taxon>Ustilaginomycotina</taxon>
        <taxon>Ustilaginomycetes</taxon>
        <taxon>Violaceomycetales</taxon>
        <taxon>Violaceomycetaceae</taxon>
        <taxon>Violaceomyces</taxon>
    </lineage>
</organism>
<keyword evidence="2" id="KW-1185">Reference proteome</keyword>
<dbReference type="EMBL" id="KZ819944">
    <property type="protein sequence ID" value="PWN50321.1"/>
    <property type="molecule type" value="Genomic_DNA"/>
</dbReference>
<accession>A0ACD0NWY9</accession>
<sequence length="124" mass="14014">MHISESLPTRALFLLFFIFLTFGSQCGEIFFSLATLLTITLTLSSHPLLSLSAFSSNCFPNHSLHFSHFLLCILFLHLRLSLSPSPTWIPNHFLHRGVSPTHTIQIHLPVHLGLAQRITFRHAS</sequence>
<dbReference type="Proteomes" id="UP000245626">
    <property type="component" value="Unassembled WGS sequence"/>
</dbReference>
<proteinExistence type="predicted"/>
<reference evidence="1 2" key="1">
    <citation type="journal article" date="2018" name="Mol. Biol. Evol.">
        <title>Broad Genomic Sampling Reveals a Smut Pathogenic Ancestry of the Fungal Clade Ustilaginomycotina.</title>
        <authorList>
            <person name="Kijpornyongpan T."/>
            <person name="Mondo S.J."/>
            <person name="Barry K."/>
            <person name="Sandor L."/>
            <person name="Lee J."/>
            <person name="Lipzen A."/>
            <person name="Pangilinan J."/>
            <person name="LaButti K."/>
            <person name="Hainaut M."/>
            <person name="Henrissat B."/>
            <person name="Grigoriev I.V."/>
            <person name="Spatafora J.W."/>
            <person name="Aime M.C."/>
        </authorList>
    </citation>
    <scope>NUCLEOTIDE SEQUENCE [LARGE SCALE GENOMIC DNA]</scope>
    <source>
        <strain evidence="1 2">SA 807</strain>
    </source>
</reference>
<name>A0ACD0NWY9_9BASI</name>
<gene>
    <name evidence="1" type="ORF">IE53DRAFT_101340</name>
</gene>